<evidence type="ECO:0000259" key="11">
    <source>
        <dbReference type="Pfam" id="PF03600"/>
    </source>
</evidence>
<keyword evidence="13" id="KW-1185">Reference proteome</keyword>
<dbReference type="InterPro" id="IPR000802">
    <property type="entry name" value="Arsenical_pump_ArsB"/>
</dbReference>
<evidence type="ECO:0000256" key="5">
    <source>
        <dbReference type="ARBA" id="ARBA00022475"/>
    </source>
</evidence>
<dbReference type="GO" id="GO:0046685">
    <property type="term" value="P:response to arsenic-containing substance"/>
    <property type="evidence" value="ECO:0007669"/>
    <property type="project" value="UniProtKB-KW"/>
</dbReference>
<keyword evidence="5" id="KW-1003">Cell membrane</keyword>
<reference evidence="12 13" key="1">
    <citation type="submission" date="2020-08" db="EMBL/GenBank/DDBJ databases">
        <title>Sequencing the genomes of 1000 actinobacteria strains.</title>
        <authorList>
            <person name="Klenk H.-P."/>
        </authorList>
    </citation>
    <scope>NUCLEOTIDE SEQUENCE [LARGE SCALE GENOMIC DNA]</scope>
    <source>
        <strain evidence="12 13">DSM 45362</strain>
    </source>
</reference>
<evidence type="ECO:0000256" key="3">
    <source>
        <dbReference type="ARBA" id="ARBA00009843"/>
    </source>
</evidence>
<evidence type="ECO:0000313" key="12">
    <source>
        <dbReference type="EMBL" id="MBB5873829.1"/>
    </source>
</evidence>
<proteinExistence type="inferred from homology"/>
<sequence>MDEAPSVAEPPPLFRRVLARLEFLDWLAIGLLVAGGLAVATGALPTSVSSVTLERIAPLLAFLAAVIVLAELTAQAEVFDVIASRITIWAGGSNVVLFGLCLGFAALTTIFLNLDTTAVLLTPVMLATAYRAGVDRLPLAMTTVWLANTASLLLPVSNLTNLLAADRIGLRPLEFAARMALPQVAALVVVAVCLWVFYWRHNAKRYTPPAPHTPSHRNLFIVASISCLVFIVGILVGWAIWAIAAVCAAVLVVAFAVWDRTHLRWSLIPWRLLAFVTGLFLVVDTIFEWGLSHVMTALIGTDPGASGVWRAATTGGVLSNLLNNLPTYLTGEHVIPVANGDQLFGLLIGTNVGPLITPWASLATLLWLERCRSAGVEIKWGRFLATGAITAVAVLVASIASLLYL</sequence>
<dbReference type="PANTHER" id="PTHR43302:SF5">
    <property type="entry name" value="TRANSPORTER ARSB-RELATED"/>
    <property type="match status" value="1"/>
</dbReference>
<evidence type="ECO:0000256" key="8">
    <source>
        <dbReference type="ARBA" id="ARBA00022989"/>
    </source>
</evidence>
<evidence type="ECO:0000256" key="9">
    <source>
        <dbReference type="ARBA" id="ARBA00023136"/>
    </source>
</evidence>
<feature type="transmembrane region" description="Helical" evidence="10">
    <location>
        <begin position="56"/>
        <end position="74"/>
    </location>
</feature>
<comment type="similarity">
    <text evidence="3">Belongs to the CitM (TC 2.A.11) transporter family.</text>
</comment>
<evidence type="ECO:0000256" key="4">
    <source>
        <dbReference type="ARBA" id="ARBA00022448"/>
    </source>
</evidence>
<feature type="transmembrane region" description="Helical" evidence="10">
    <location>
        <begin position="86"/>
        <end position="105"/>
    </location>
</feature>
<dbReference type="RefSeq" id="WP_312875519.1">
    <property type="nucleotide sequence ID" value="NZ_JACHMN010000003.1"/>
</dbReference>
<evidence type="ECO:0000256" key="6">
    <source>
        <dbReference type="ARBA" id="ARBA00022692"/>
    </source>
</evidence>
<feature type="transmembrane region" description="Helical" evidence="10">
    <location>
        <begin position="380"/>
        <end position="404"/>
    </location>
</feature>
<dbReference type="EMBL" id="JACHMN010000003">
    <property type="protein sequence ID" value="MBB5873829.1"/>
    <property type="molecule type" value="Genomic_DNA"/>
</dbReference>
<keyword evidence="9 10" id="KW-0472">Membrane</keyword>
<feature type="transmembrane region" description="Helical" evidence="10">
    <location>
        <begin position="270"/>
        <end position="291"/>
    </location>
</feature>
<feature type="transmembrane region" description="Helical" evidence="10">
    <location>
        <begin position="176"/>
        <end position="198"/>
    </location>
</feature>
<organism evidence="12 13">
    <name type="scientific">Allocatelliglobosispora scoriae</name>
    <dbReference type="NCBI Taxonomy" id="643052"/>
    <lineage>
        <taxon>Bacteria</taxon>
        <taxon>Bacillati</taxon>
        <taxon>Actinomycetota</taxon>
        <taxon>Actinomycetes</taxon>
        <taxon>Micromonosporales</taxon>
        <taxon>Micromonosporaceae</taxon>
        <taxon>Allocatelliglobosispora</taxon>
    </lineage>
</organism>
<feature type="transmembrane region" description="Helical" evidence="10">
    <location>
        <begin position="111"/>
        <end position="130"/>
    </location>
</feature>
<feature type="transmembrane region" description="Helical" evidence="10">
    <location>
        <begin position="343"/>
        <end position="368"/>
    </location>
</feature>
<dbReference type="AlphaFoldDB" id="A0A841C3D6"/>
<comment type="subcellular location">
    <subcellularLocation>
        <location evidence="1">Cell membrane</location>
        <topology evidence="1">Multi-pass membrane protein</topology>
    </subcellularLocation>
</comment>
<evidence type="ECO:0000256" key="7">
    <source>
        <dbReference type="ARBA" id="ARBA00022849"/>
    </source>
</evidence>
<evidence type="ECO:0000256" key="10">
    <source>
        <dbReference type="SAM" id="Phobius"/>
    </source>
</evidence>
<dbReference type="InterPro" id="IPR004680">
    <property type="entry name" value="Cit_transptr-like_dom"/>
</dbReference>
<feature type="domain" description="Citrate transporter-like" evidence="11">
    <location>
        <begin position="36"/>
        <end position="347"/>
    </location>
</feature>
<accession>A0A841C3D6</accession>
<feature type="transmembrane region" description="Helical" evidence="10">
    <location>
        <begin position="219"/>
        <end position="235"/>
    </location>
</feature>
<keyword evidence="8 10" id="KW-1133">Transmembrane helix</keyword>
<dbReference type="Pfam" id="PF03600">
    <property type="entry name" value="CitMHS"/>
    <property type="match status" value="1"/>
</dbReference>
<evidence type="ECO:0000256" key="2">
    <source>
        <dbReference type="ARBA" id="ARBA00006433"/>
    </source>
</evidence>
<dbReference type="GO" id="GO:0005886">
    <property type="term" value="C:plasma membrane"/>
    <property type="evidence" value="ECO:0007669"/>
    <property type="project" value="UniProtKB-SubCell"/>
</dbReference>
<keyword evidence="7" id="KW-0059">Arsenical resistance</keyword>
<evidence type="ECO:0000256" key="1">
    <source>
        <dbReference type="ARBA" id="ARBA00004651"/>
    </source>
</evidence>
<evidence type="ECO:0000313" key="13">
    <source>
        <dbReference type="Proteomes" id="UP000587527"/>
    </source>
</evidence>
<protein>
    <submittedName>
        <fullName evidence="12">Arsenical pump membrane protein</fullName>
    </submittedName>
</protein>
<feature type="transmembrane region" description="Helical" evidence="10">
    <location>
        <begin position="23"/>
        <end position="44"/>
    </location>
</feature>
<dbReference type="GO" id="GO:0015105">
    <property type="term" value="F:arsenite transmembrane transporter activity"/>
    <property type="evidence" value="ECO:0007669"/>
    <property type="project" value="InterPro"/>
</dbReference>
<name>A0A841C3D6_9ACTN</name>
<keyword evidence="4" id="KW-0813">Transport</keyword>
<gene>
    <name evidence="12" type="ORF">F4553_007263</name>
</gene>
<feature type="transmembrane region" description="Helical" evidence="10">
    <location>
        <begin position="137"/>
        <end position="156"/>
    </location>
</feature>
<keyword evidence="6 10" id="KW-0812">Transmembrane</keyword>
<dbReference type="PRINTS" id="PR00758">
    <property type="entry name" value="ARSENICPUMP"/>
</dbReference>
<comment type="caution">
    <text evidence="12">The sequence shown here is derived from an EMBL/GenBank/DDBJ whole genome shotgun (WGS) entry which is preliminary data.</text>
</comment>
<feature type="transmembrane region" description="Helical" evidence="10">
    <location>
        <begin position="241"/>
        <end position="258"/>
    </location>
</feature>
<dbReference type="Proteomes" id="UP000587527">
    <property type="component" value="Unassembled WGS sequence"/>
</dbReference>
<dbReference type="PANTHER" id="PTHR43302">
    <property type="entry name" value="TRANSPORTER ARSB-RELATED"/>
    <property type="match status" value="1"/>
</dbReference>
<comment type="similarity">
    <text evidence="2">Belongs to the ArsB family.</text>
</comment>